<evidence type="ECO:0000256" key="1">
    <source>
        <dbReference type="ARBA" id="ARBA00004193"/>
    </source>
</evidence>
<keyword evidence="10" id="KW-1185">Reference proteome</keyword>
<keyword evidence="4 7" id="KW-0732">Signal</keyword>
<evidence type="ECO:0000256" key="7">
    <source>
        <dbReference type="SAM" id="SignalP"/>
    </source>
</evidence>
<dbReference type="PANTHER" id="PTHR34296">
    <property type="entry name" value="TRANSCRIPTIONAL ACTIVATOR PROTEIN MED"/>
    <property type="match status" value="1"/>
</dbReference>
<evidence type="ECO:0000259" key="8">
    <source>
        <dbReference type="Pfam" id="PF02608"/>
    </source>
</evidence>
<accession>A0A923NB77</accession>
<evidence type="ECO:0000256" key="5">
    <source>
        <dbReference type="ARBA" id="ARBA00023136"/>
    </source>
</evidence>
<gene>
    <name evidence="9" type="ORF">H8876_02360</name>
</gene>
<dbReference type="InterPro" id="IPR050957">
    <property type="entry name" value="BMP_lipoprotein"/>
</dbReference>
<dbReference type="CDD" id="cd06354">
    <property type="entry name" value="PBP1_PrnA-like"/>
    <property type="match status" value="1"/>
</dbReference>
<dbReference type="InterPro" id="IPR003760">
    <property type="entry name" value="PnrA-like"/>
</dbReference>
<keyword evidence="6" id="KW-0449">Lipoprotein</keyword>
<evidence type="ECO:0000256" key="4">
    <source>
        <dbReference type="ARBA" id="ARBA00022729"/>
    </source>
</evidence>
<organism evidence="9 10">
    <name type="scientific">Lentihominibacter faecis</name>
    <dbReference type="NCBI Taxonomy" id="2764712"/>
    <lineage>
        <taxon>Bacteria</taxon>
        <taxon>Bacillati</taxon>
        <taxon>Bacillota</taxon>
        <taxon>Clostridia</taxon>
        <taxon>Peptostreptococcales</taxon>
        <taxon>Anaerovoracaceae</taxon>
        <taxon>Lentihominibacter</taxon>
    </lineage>
</organism>
<comment type="subcellular location">
    <subcellularLocation>
        <location evidence="1">Cell membrane</location>
        <topology evidence="1">Lipid-anchor</topology>
    </subcellularLocation>
</comment>
<dbReference type="RefSeq" id="WP_249286362.1">
    <property type="nucleotide sequence ID" value="NZ_JACRWC010000037.1"/>
</dbReference>
<dbReference type="Pfam" id="PF02608">
    <property type="entry name" value="Bmp"/>
    <property type="match status" value="1"/>
</dbReference>
<dbReference type="PANTHER" id="PTHR34296:SF2">
    <property type="entry name" value="ABC TRANSPORTER GUANOSINE-BINDING PROTEIN NUPN"/>
    <property type="match status" value="1"/>
</dbReference>
<dbReference type="GO" id="GO:0005886">
    <property type="term" value="C:plasma membrane"/>
    <property type="evidence" value="ECO:0007669"/>
    <property type="project" value="UniProtKB-SubCell"/>
</dbReference>
<dbReference type="SUPFAM" id="SSF53822">
    <property type="entry name" value="Periplasmic binding protein-like I"/>
    <property type="match status" value="1"/>
</dbReference>
<feature type="signal peptide" evidence="7">
    <location>
        <begin position="1"/>
        <end position="21"/>
    </location>
</feature>
<evidence type="ECO:0000256" key="2">
    <source>
        <dbReference type="ARBA" id="ARBA00008610"/>
    </source>
</evidence>
<dbReference type="EMBL" id="JACRWC010000037">
    <property type="protein sequence ID" value="MBC5998849.1"/>
    <property type="molecule type" value="Genomic_DNA"/>
</dbReference>
<protein>
    <submittedName>
        <fullName evidence="9">BMP family ABC transporter substrate-binding protein</fullName>
    </submittedName>
</protein>
<evidence type="ECO:0000256" key="3">
    <source>
        <dbReference type="ARBA" id="ARBA00022475"/>
    </source>
</evidence>
<keyword evidence="5" id="KW-0472">Membrane</keyword>
<keyword evidence="3" id="KW-1003">Cell membrane</keyword>
<reference evidence="9" key="1">
    <citation type="submission" date="2020-08" db="EMBL/GenBank/DDBJ databases">
        <authorList>
            <person name="Liu C."/>
            <person name="Sun Q."/>
        </authorList>
    </citation>
    <scope>NUCLEOTIDE SEQUENCE</scope>
    <source>
        <strain evidence="9">BX16</strain>
    </source>
</reference>
<dbReference type="AlphaFoldDB" id="A0A923NB77"/>
<comment type="similarity">
    <text evidence="2">Belongs to the BMP lipoprotein family.</text>
</comment>
<feature type="chain" id="PRO_5039072114" evidence="7">
    <location>
        <begin position="22"/>
        <end position="358"/>
    </location>
</feature>
<dbReference type="Proteomes" id="UP000644115">
    <property type="component" value="Unassembled WGS sequence"/>
</dbReference>
<comment type="caution">
    <text evidence="9">The sequence shown here is derived from an EMBL/GenBank/DDBJ whole genome shotgun (WGS) entry which is preliminary data.</text>
</comment>
<name>A0A923NB77_9FIRM</name>
<evidence type="ECO:0000313" key="10">
    <source>
        <dbReference type="Proteomes" id="UP000644115"/>
    </source>
</evidence>
<feature type="domain" description="ABC transporter substrate-binding protein PnrA-like" evidence="8">
    <location>
        <begin position="37"/>
        <end position="339"/>
    </location>
</feature>
<evidence type="ECO:0000313" key="9">
    <source>
        <dbReference type="EMBL" id="MBC5998849.1"/>
    </source>
</evidence>
<proteinExistence type="inferred from homology"/>
<sequence>MKKIMALTVAAIMMLSLAACGSPEEVQPEEQVDYEIAMVTEAGLIMNGGYSEVAWDTISSFGEKRGVSHKYYKAAEASEDAYRQVIDNAVDGGAKLVVADGYLFSQVVYEKQKEYPDVKFVVIDAAPMDEESGEVKVAKNTVEVTFASEQAGYLAGYAAVKEGMSNLGYLGDSKVPLAMDYGYGFLQGADKAAGELGRSVNVAYHYSNSKEDSEAVRSIAKQWYEGGTEVIFACGNKVELPVIEVAEMTNKKVIGYETDKSRMSDTVVTSAVKEIGTALEGVLDQYEDDKFPGGTTIEYTIENNGVRLEMDNAKLENFSKSDYNDIVKKMKNGDISIKKYDSGDIASLGLSHVKVTEQ</sequence>
<dbReference type="Gene3D" id="3.40.50.2300">
    <property type="match status" value="2"/>
</dbReference>
<evidence type="ECO:0000256" key="6">
    <source>
        <dbReference type="ARBA" id="ARBA00023288"/>
    </source>
</evidence>
<dbReference type="InterPro" id="IPR028082">
    <property type="entry name" value="Peripla_BP_I"/>
</dbReference>
<dbReference type="PROSITE" id="PS51257">
    <property type="entry name" value="PROKAR_LIPOPROTEIN"/>
    <property type="match status" value="1"/>
</dbReference>